<proteinExistence type="predicted"/>
<keyword evidence="3" id="KW-1185">Reference proteome</keyword>
<accession>A0A8H3IKM6</accession>
<dbReference type="Pfam" id="PF17254">
    <property type="entry name" value="DUF5321"/>
    <property type="match status" value="1"/>
</dbReference>
<feature type="region of interest" description="Disordered" evidence="1">
    <location>
        <begin position="157"/>
        <end position="211"/>
    </location>
</feature>
<organism evidence="2 3">
    <name type="scientific">Gomphillus americanus</name>
    <dbReference type="NCBI Taxonomy" id="1940652"/>
    <lineage>
        <taxon>Eukaryota</taxon>
        <taxon>Fungi</taxon>
        <taxon>Dikarya</taxon>
        <taxon>Ascomycota</taxon>
        <taxon>Pezizomycotina</taxon>
        <taxon>Lecanoromycetes</taxon>
        <taxon>OSLEUM clade</taxon>
        <taxon>Ostropomycetidae</taxon>
        <taxon>Ostropales</taxon>
        <taxon>Graphidaceae</taxon>
        <taxon>Gomphilloideae</taxon>
        <taxon>Gomphillus</taxon>
    </lineage>
</organism>
<dbReference type="OrthoDB" id="2253354at2759"/>
<evidence type="ECO:0000256" key="1">
    <source>
        <dbReference type="SAM" id="MobiDB-lite"/>
    </source>
</evidence>
<evidence type="ECO:0000313" key="2">
    <source>
        <dbReference type="EMBL" id="CAF9931522.1"/>
    </source>
</evidence>
<dbReference type="EMBL" id="CAJPDQ010000039">
    <property type="protein sequence ID" value="CAF9931522.1"/>
    <property type="molecule type" value="Genomic_DNA"/>
</dbReference>
<protein>
    <submittedName>
        <fullName evidence="2">Uncharacterized protein</fullName>
    </submittedName>
</protein>
<feature type="region of interest" description="Disordered" evidence="1">
    <location>
        <begin position="53"/>
        <end position="77"/>
    </location>
</feature>
<dbReference type="InterPro" id="IPR035213">
    <property type="entry name" value="DUF5321"/>
</dbReference>
<dbReference type="Proteomes" id="UP000664169">
    <property type="component" value="Unassembled WGS sequence"/>
</dbReference>
<reference evidence="2" key="1">
    <citation type="submission" date="2021-03" db="EMBL/GenBank/DDBJ databases">
        <authorList>
            <person name="Tagirdzhanova G."/>
        </authorList>
    </citation>
    <scope>NUCLEOTIDE SEQUENCE</scope>
</reference>
<feature type="compositionally biased region" description="Basic and acidic residues" evidence="1">
    <location>
        <begin position="183"/>
        <end position="194"/>
    </location>
</feature>
<comment type="caution">
    <text evidence="2">The sequence shown here is derived from an EMBL/GenBank/DDBJ whole genome shotgun (WGS) entry which is preliminary data.</text>
</comment>
<feature type="compositionally biased region" description="Basic and acidic residues" evidence="1">
    <location>
        <begin position="157"/>
        <end position="173"/>
    </location>
</feature>
<name>A0A8H3IKM6_9LECA</name>
<gene>
    <name evidence="2" type="ORF">GOMPHAMPRED_005931</name>
</gene>
<evidence type="ECO:0000313" key="3">
    <source>
        <dbReference type="Proteomes" id="UP000664169"/>
    </source>
</evidence>
<sequence length="211" mass="24229">MHLHPGLIKTTLDSQFLTYTLRTNHFYTRAYGMIPRVAKPSFWRSLIPKPFRHTQQQQQQQQQPTDIAPVRQQTPRSKPWNPATFFIIISLIIGSNSINLLAVRKDALSFSRQADARIATLKEAIERVQRGEDVDVKRLLGTGDPTAEQEWEEVLKELRQERPPASRKNEKESATMGESPVDNTRKAAFERGEDWADSPQGGQMIKKVDFY</sequence>
<dbReference type="AlphaFoldDB" id="A0A8H3IKM6"/>